<name>A0AAU7BSD1_9FLAO</name>
<proteinExistence type="predicted"/>
<dbReference type="EMBL" id="CP157199">
    <property type="protein sequence ID" value="XBG61062.1"/>
    <property type="molecule type" value="Genomic_DNA"/>
</dbReference>
<reference evidence="2" key="1">
    <citation type="submission" date="2024-05" db="EMBL/GenBank/DDBJ databases">
        <title>Pontimicrobium maritimus sp. nov., isolated form sea water.</title>
        <authorList>
            <person name="Muhammad N."/>
            <person name="Vuong T.Q."/>
            <person name="Han H.L."/>
            <person name="Kim S.-G."/>
        </authorList>
    </citation>
    <scope>NUCLEOTIDE SEQUENCE</scope>
    <source>
        <strain evidence="2">SW4</strain>
    </source>
</reference>
<keyword evidence="1" id="KW-1133">Transmembrane helix</keyword>
<feature type="transmembrane region" description="Helical" evidence="1">
    <location>
        <begin position="6"/>
        <end position="21"/>
    </location>
</feature>
<gene>
    <name evidence="2" type="ORF">ABGB03_14475</name>
</gene>
<dbReference type="RefSeq" id="WP_347923319.1">
    <property type="nucleotide sequence ID" value="NZ_CP157199.1"/>
</dbReference>
<evidence type="ECO:0000256" key="1">
    <source>
        <dbReference type="SAM" id="Phobius"/>
    </source>
</evidence>
<accession>A0AAU7BSD1</accession>
<protein>
    <submittedName>
        <fullName evidence="2">Uncharacterized protein</fullName>
    </submittedName>
</protein>
<evidence type="ECO:0000313" key="2">
    <source>
        <dbReference type="EMBL" id="XBG61062.1"/>
    </source>
</evidence>
<dbReference type="AlphaFoldDB" id="A0AAU7BSD1"/>
<organism evidence="2">
    <name type="scientific">Pontimicrobium sp. SW4</name>
    <dbReference type="NCBI Taxonomy" id="3153519"/>
    <lineage>
        <taxon>Bacteria</taxon>
        <taxon>Pseudomonadati</taxon>
        <taxon>Bacteroidota</taxon>
        <taxon>Flavobacteriia</taxon>
        <taxon>Flavobacteriales</taxon>
        <taxon>Flavobacteriaceae</taxon>
        <taxon>Pontimicrobium</taxon>
    </lineage>
</organism>
<keyword evidence="1" id="KW-0472">Membrane</keyword>
<sequence>MKTYLIIGVISSIALVIRTHIKEKEKRKRILEFKEMDNSKINAIGNYEKKSSFWQRVKNKKR</sequence>
<keyword evidence="1" id="KW-0812">Transmembrane</keyword>